<accession>A0A8S5LX63</accession>
<name>A0A8S5LX63_9CAUD</name>
<protein>
    <submittedName>
        <fullName evidence="1">Nucelotide kinase</fullName>
    </submittedName>
</protein>
<dbReference type="Pfam" id="PF11753">
    <property type="entry name" value="DUF3310"/>
    <property type="match status" value="1"/>
</dbReference>
<keyword evidence="1" id="KW-0808">Transferase</keyword>
<evidence type="ECO:0000313" key="1">
    <source>
        <dbReference type="EMBL" id="DAD74556.1"/>
    </source>
</evidence>
<proteinExistence type="predicted"/>
<sequence length="190" mass="21963">MVNSVEAVLQARKVYKDLHQAYDYGKVIQVLKDWLEENKTLAYEHNLAIEELGWLYGASIISESLYQIHKVIKEDNLGEDIEDIRIKPEPIPSTNITPADFSFLGDDEPEEDVVNHPKHYKLASGVEAIDLMEMTSTAPEFVGHLRNTALKYIIRAGYKDPSKYVQDLDKAKWYITKLQEFHTKCEEKEY</sequence>
<dbReference type="EMBL" id="BK014762">
    <property type="protein sequence ID" value="DAD74556.1"/>
    <property type="molecule type" value="Genomic_DNA"/>
</dbReference>
<reference evidence="1" key="1">
    <citation type="journal article" date="2021" name="Proc. Natl. Acad. Sci. U.S.A.">
        <title>A Catalog of Tens of Thousands of Viruses from Human Metagenomes Reveals Hidden Associations with Chronic Diseases.</title>
        <authorList>
            <person name="Tisza M.J."/>
            <person name="Buck C.B."/>
        </authorList>
    </citation>
    <scope>NUCLEOTIDE SEQUENCE</scope>
    <source>
        <strain evidence="1">CtZgq1</strain>
    </source>
</reference>
<dbReference type="GO" id="GO:0016301">
    <property type="term" value="F:kinase activity"/>
    <property type="evidence" value="ECO:0007669"/>
    <property type="project" value="UniProtKB-KW"/>
</dbReference>
<keyword evidence="1" id="KW-0418">Kinase</keyword>
<organism evidence="1">
    <name type="scientific">Myoviridae sp. ctZgq1</name>
    <dbReference type="NCBI Taxonomy" id="2826666"/>
    <lineage>
        <taxon>Viruses</taxon>
        <taxon>Duplodnaviria</taxon>
        <taxon>Heunggongvirae</taxon>
        <taxon>Uroviricota</taxon>
        <taxon>Caudoviricetes</taxon>
    </lineage>
</organism>
<dbReference type="InterPro" id="IPR021739">
    <property type="entry name" value="SaV-like"/>
</dbReference>